<comment type="caution">
    <text evidence="2">The sequence shown here is derived from an EMBL/GenBank/DDBJ whole genome shotgun (WGS) entry which is preliminary data.</text>
</comment>
<dbReference type="Pfam" id="PF13546">
    <property type="entry name" value="DDE_5"/>
    <property type="match status" value="1"/>
</dbReference>
<dbReference type="AlphaFoldDB" id="A3ZX22"/>
<dbReference type="Proteomes" id="UP000004358">
    <property type="component" value="Unassembled WGS sequence"/>
</dbReference>
<protein>
    <recommendedName>
        <fullName evidence="1">Transposase IS701-like DDE domain-containing protein</fullName>
    </recommendedName>
</protein>
<evidence type="ECO:0000259" key="1">
    <source>
        <dbReference type="Pfam" id="PF13546"/>
    </source>
</evidence>
<name>A3ZX22_9BACT</name>
<dbReference type="eggNOG" id="COG5659">
    <property type="taxonomic scope" value="Bacteria"/>
</dbReference>
<dbReference type="EMBL" id="AANZ01000017">
    <property type="protein sequence ID" value="EAQ78899.1"/>
    <property type="molecule type" value="Genomic_DNA"/>
</dbReference>
<proteinExistence type="predicted"/>
<feature type="domain" description="Transposase IS701-like DDE" evidence="1">
    <location>
        <begin position="19"/>
        <end position="196"/>
    </location>
</feature>
<dbReference type="HOGENOM" id="CLU_1369885_0_0_0"/>
<dbReference type="STRING" id="314230.DSM3645_27503"/>
<evidence type="ECO:0000313" key="3">
    <source>
        <dbReference type="Proteomes" id="UP000004358"/>
    </source>
</evidence>
<sequence length="199" mass="22366">MTTPTLESLATLMAGWVLASGRTVTRMILAAGDSADKHFSSYHRVFSAARWSLDRVGLAVFDLIEPWIDGDVLLALDDTLARKRGLKIFGCGMHHDPLISTRSKAVMNWGHSWVVLGVIVELPFRPGHYYCLPILFRLYLNKAKANQHRRVYRTRPELAVQMLDTLCSHRKNRRFHAVADSAYGGQSVLNGSVRQVAHI</sequence>
<gene>
    <name evidence="2" type="ORF">DSM3645_27503</name>
</gene>
<dbReference type="InterPro" id="IPR038721">
    <property type="entry name" value="IS701-like_DDE_dom"/>
</dbReference>
<evidence type="ECO:0000313" key="2">
    <source>
        <dbReference type="EMBL" id="EAQ78899.1"/>
    </source>
</evidence>
<reference evidence="2 3" key="1">
    <citation type="submission" date="2006-02" db="EMBL/GenBank/DDBJ databases">
        <authorList>
            <person name="Amann R."/>
            <person name="Ferriera S."/>
            <person name="Johnson J."/>
            <person name="Kravitz S."/>
            <person name="Halpern A."/>
            <person name="Remington K."/>
            <person name="Beeson K."/>
            <person name="Tran B."/>
            <person name="Rogers Y.-H."/>
            <person name="Friedman R."/>
            <person name="Venter J.C."/>
        </authorList>
    </citation>
    <scope>NUCLEOTIDE SEQUENCE [LARGE SCALE GENOMIC DNA]</scope>
    <source>
        <strain evidence="2 3">DSM 3645</strain>
    </source>
</reference>
<accession>A3ZX22</accession>
<organism evidence="2 3">
    <name type="scientific">Blastopirellula marina DSM 3645</name>
    <dbReference type="NCBI Taxonomy" id="314230"/>
    <lineage>
        <taxon>Bacteria</taxon>
        <taxon>Pseudomonadati</taxon>
        <taxon>Planctomycetota</taxon>
        <taxon>Planctomycetia</taxon>
        <taxon>Pirellulales</taxon>
        <taxon>Pirellulaceae</taxon>
        <taxon>Blastopirellula</taxon>
    </lineage>
</organism>